<proteinExistence type="predicted"/>
<organism evidence="2 3">
    <name type="scientific">Pseudopithomyces chartarum</name>
    <dbReference type="NCBI Taxonomy" id="1892770"/>
    <lineage>
        <taxon>Eukaryota</taxon>
        <taxon>Fungi</taxon>
        <taxon>Dikarya</taxon>
        <taxon>Ascomycota</taxon>
        <taxon>Pezizomycotina</taxon>
        <taxon>Dothideomycetes</taxon>
        <taxon>Pleosporomycetidae</taxon>
        <taxon>Pleosporales</taxon>
        <taxon>Massarineae</taxon>
        <taxon>Didymosphaeriaceae</taxon>
        <taxon>Pseudopithomyces</taxon>
    </lineage>
</organism>
<feature type="compositionally biased region" description="Acidic residues" evidence="1">
    <location>
        <begin position="304"/>
        <end position="314"/>
    </location>
</feature>
<accession>A0AAN6M374</accession>
<evidence type="ECO:0000313" key="3">
    <source>
        <dbReference type="Proteomes" id="UP001280581"/>
    </source>
</evidence>
<feature type="compositionally biased region" description="Basic and acidic residues" evidence="1">
    <location>
        <begin position="276"/>
        <end position="295"/>
    </location>
</feature>
<gene>
    <name evidence="2" type="ORF">GRF29_44g2142743</name>
</gene>
<dbReference type="Proteomes" id="UP001280581">
    <property type="component" value="Unassembled WGS sequence"/>
</dbReference>
<evidence type="ECO:0000256" key="1">
    <source>
        <dbReference type="SAM" id="MobiDB-lite"/>
    </source>
</evidence>
<feature type="region of interest" description="Disordered" evidence="1">
    <location>
        <begin position="276"/>
        <end position="345"/>
    </location>
</feature>
<reference evidence="2 3" key="1">
    <citation type="submission" date="2021-02" db="EMBL/GenBank/DDBJ databases">
        <title>Genome assembly of Pseudopithomyces chartarum.</title>
        <authorList>
            <person name="Jauregui R."/>
            <person name="Singh J."/>
            <person name="Voisey C."/>
        </authorList>
    </citation>
    <scope>NUCLEOTIDE SEQUENCE [LARGE SCALE GENOMIC DNA]</scope>
    <source>
        <strain evidence="2 3">AGR01</strain>
    </source>
</reference>
<name>A0AAN6M374_9PLEO</name>
<feature type="compositionally biased region" description="Basic residues" evidence="1">
    <location>
        <begin position="549"/>
        <end position="558"/>
    </location>
</feature>
<evidence type="ECO:0000313" key="2">
    <source>
        <dbReference type="EMBL" id="KAK3210255.1"/>
    </source>
</evidence>
<dbReference type="EMBL" id="WVTA01000005">
    <property type="protein sequence ID" value="KAK3210255.1"/>
    <property type="molecule type" value="Genomic_DNA"/>
</dbReference>
<sequence>MALNGSTAGPNNALEAVSVCPRQQIHRPVKQLSYDVANHVNAYLDNQRYEQAYIFLHSLLAAGVAISVPAKPYVGLLATAAQLALASTLVVYPPVTTKSTSKDVIKGADAALRYLHCVRDTIAGPGYKNIKVAFAFSHGRRRKPGAGSPLSSPASSHAFHAEHVNNIAANAKSLWTCADDFWHVVGWAFNCSVVHKARWARWRLWLDIMLHFLEAEWDGCIKSTDPESEEREVILQDTILWRYVASQDPTVGNTQKRVLKAILAAGDAKALKEFPEIWDKETTRPKQKDKQKEHGQSFSFDTDTIGDSESDGEDVPMRDGLQSAVKGRRSKRNAPETSDTALSPLEGALISDHEAAITRLGGIEAVDLRQRLLALLVKVARQLPKHFTSTEGLFDTLTIPVKYFPAPVLHVLTTTSRLLPDEQLALNTTLATTLASTKYTIYTDSPPTQPELEESLLPLSSGKYDITASAKISLLLEQVVMSMIDKDLLETNQSLRDAVEDGIEQRIGVKARKNKTDEEDQSKVLLERSSERLRGLLELLNTATDKAPIRKSPRKNKLSIRESPRKKGRFLS</sequence>
<dbReference type="AlphaFoldDB" id="A0AAN6M374"/>
<keyword evidence="3" id="KW-1185">Reference proteome</keyword>
<protein>
    <submittedName>
        <fullName evidence="2">Uncharacterized protein</fullName>
    </submittedName>
</protein>
<feature type="region of interest" description="Disordered" evidence="1">
    <location>
        <begin position="545"/>
        <end position="572"/>
    </location>
</feature>
<comment type="caution">
    <text evidence="2">The sequence shown here is derived from an EMBL/GenBank/DDBJ whole genome shotgun (WGS) entry which is preliminary data.</text>
</comment>